<proteinExistence type="predicted"/>
<gene>
    <name evidence="3" type="primary">AABR07072562.1</name>
    <name evidence="3" type="ORF">PHOROB_LOCUS13641</name>
</gene>
<feature type="coiled-coil region" evidence="1">
    <location>
        <begin position="62"/>
        <end position="110"/>
    </location>
</feature>
<evidence type="ECO:0000313" key="3">
    <source>
        <dbReference type="EMBL" id="CAH7019633.1"/>
    </source>
</evidence>
<dbReference type="AlphaFoldDB" id="A0AAU9ZZX5"/>
<organism evidence="3 4">
    <name type="scientific">Phodopus roborovskii</name>
    <name type="common">Roborovski's desert hamster</name>
    <name type="synonym">Cricetulus roborovskii</name>
    <dbReference type="NCBI Taxonomy" id="109678"/>
    <lineage>
        <taxon>Eukaryota</taxon>
        <taxon>Metazoa</taxon>
        <taxon>Chordata</taxon>
        <taxon>Craniata</taxon>
        <taxon>Vertebrata</taxon>
        <taxon>Euteleostomi</taxon>
        <taxon>Mammalia</taxon>
        <taxon>Eutheria</taxon>
        <taxon>Euarchontoglires</taxon>
        <taxon>Glires</taxon>
        <taxon>Rodentia</taxon>
        <taxon>Myomorpha</taxon>
        <taxon>Muroidea</taxon>
        <taxon>Cricetidae</taxon>
        <taxon>Cricetinae</taxon>
        <taxon>Phodopus</taxon>
    </lineage>
</organism>
<feature type="compositionally biased region" description="Basic and acidic residues" evidence="2">
    <location>
        <begin position="21"/>
        <end position="36"/>
    </location>
</feature>
<evidence type="ECO:0000256" key="2">
    <source>
        <dbReference type="SAM" id="MobiDB-lite"/>
    </source>
</evidence>
<evidence type="ECO:0000256" key="1">
    <source>
        <dbReference type="SAM" id="Coils"/>
    </source>
</evidence>
<reference evidence="3" key="1">
    <citation type="submission" date="2022-06" db="EMBL/GenBank/DDBJ databases">
        <authorList>
            <person name="Andreotti S."/>
            <person name="Wyler E."/>
        </authorList>
    </citation>
    <scope>NUCLEOTIDE SEQUENCE</scope>
</reference>
<dbReference type="EMBL" id="CALSGD010001533">
    <property type="protein sequence ID" value="CAH7019633.1"/>
    <property type="molecule type" value="Genomic_DNA"/>
</dbReference>
<keyword evidence="4" id="KW-1185">Reference proteome</keyword>
<feature type="region of interest" description="Disordered" evidence="2">
    <location>
        <begin position="1"/>
        <end position="43"/>
    </location>
</feature>
<accession>A0AAU9ZZX5</accession>
<feature type="compositionally biased region" description="Polar residues" evidence="2">
    <location>
        <begin position="7"/>
        <end position="19"/>
    </location>
</feature>
<name>A0AAU9ZZX5_PHORO</name>
<comment type="caution">
    <text evidence="3">The sequence shown here is derived from an EMBL/GenBank/DDBJ whole genome shotgun (WGS) entry which is preliminary data.</text>
</comment>
<evidence type="ECO:0000313" key="4">
    <source>
        <dbReference type="Proteomes" id="UP001152836"/>
    </source>
</evidence>
<keyword evidence="1" id="KW-0175">Coiled coil</keyword>
<dbReference type="Proteomes" id="UP001152836">
    <property type="component" value="Unassembled WGS sequence"/>
</dbReference>
<protein>
    <submittedName>
        <fullName evidence="3">AABR07072562.1 protein</fullName>
    </submittedName>
</protein>
<sequence length="123" mass="14705">MRRQQYKKTSNNRKTSMTPPESRDSTPTRSEHPKADEAEENDLKNIFIKMIEALKDDLRKPLKEMEEKTNKKLEEMKRSLKERKAKKKTIKQVKETVQDLKTEIETIKKTQTEEMLEIEKLEK</sequence>